<name>A0A1F5YYS4_9BACT</name>
<dbReference type="InterPro" id="IPR015943">
    <property type="entry name" value="WD40/YVTN_repeat-like_dom_sf"/>
</dbReference>
<protein>
    <submittedName>
        <fullName evidence="1">Uncharacterized protein</fullName>
    </submittedName>
</protein>
<gene>
    <name evidence="1" type="ORF">A3F83_14795</name>
</gene>
<evidence type="ECO:0000313" key="1">
    <source>
        <dbReference type="EMBL" id="OGG05243.1"/>
    </source>
</evidence>
<accession>A0A1F5YYS4</accession>
<dbReference type="PANTHER" id="PTHR47197:SF3">
    <property type="entry name" value="DIHYDRO-HEME D1 DEHYDROGENASE"/>
    <property type="match status" value="1"/>
</dbReference>
<dbReference type="Proteomes" id="UP000179129">
    <property type="component" value="Unassembled WGS sequence"/>
</dbReference>
<organism evidence="1 2">
    <name type="scientific">Candidatus Glassbacteria bacterium RIFCSPLOWO2_12_FULL_58_11</name>
    <dbReference type="NCBI Taxonomy" id="1817867"/>
    <lineage>
        <taxon>Bacteria</taxon>
        <taxon>Candidatus Glassiibacteriota</taxon>
    </lineage>
</organism>
<dbReference type="SUPFAM" id="SSF50969">
    <property type="entry name" value="YVTN repeat-like/Quinoprotein amine dehydrogenase"/>
    <property type="match status" value="2"/>
</dbReference>
<evidence type="ECO:0000313" key="2">
    <source>
        <dbReference type="Proteomes" id="UP000179129"/>
    </source>
</evidence>
<dbReference type="STRING" id="1817867.A3F83_14795"/>
<dbReference type="InterPro" id="IPR051200">
    <property type="entry name" value="Host-pathogen_enzymatic-act"/>
</dbReference>
<dbReference type="Gene3D" id="2.130.10.10">
    <property type="entry name" value="YVTN repeat-like/Quinoprotein amine dehydrogenase"/>
    <property type="match status" value="1"/>
</dbReference>
<dbReference type="PANTHER" id="PTHR47197">
    <property type="entry name" value="PROTEIN NIRF"/>
    <property type="match status" value="1"/>
</dbReference>
<reference evidence="1 2" key="1">
    <citation type="journal article" date="2016" name="Nat. Commun.">
        <title>Thousands of microbial genomes shed light on interconnected biogeochemical processes in an aquifer system.</title>
        <authorList>
            <person name="Anantharaman K."/>
            <person name="Brown C.T."/>
            <person name="Hug L.A."/>
            <person name="Sharon I."/>
            <person name="Castelle C.J."/>
            <person name="Probst A.J."/>
            <person name="Thomas B.C."/>
            <person name="Singh A."/>
            <person name="Wilkins M.J."/>
            <person name="Karaoz U."/>
            <person name="Brodie E.L."/>
            <person name="Williams K.H."/>
            <person name="Hubbard S.S."/>
            <person name="Banfield J.F."/>
        </authorList>
    </citation>
    <scope>NUCLEOTIDE SEQUENCE [LARGE SCALE GENOMIC DNA]</scope>
</reference>
<dbReference type="InterPro" id="IPR011044">
    <property type="entry name" value="Quino_amine_DH_bsu"/>
</dbReference>
<dbReference type="AlphaFoldDB" id="A0A1F5YYS4"/>
<sequence>MNSYKRFPALIPLFILLTLTLRTDLAASFRVPWQSFEPALDCPSRPGGRGYFRPEYVELAERLDPETLDWMARTYPVLGWQDMEPRLYRPKAVPGAADPEGFRYDTARRFMEMESLFHFGPLNGNGTLIEELLELDDNRLLSVNRGSRNLSVIDTKNPDVAGVIPAPRGAEAVEFNLRAAELYLVERNTQGLLIVSLKDYAIKDTLLLGFDPGAVYQSRDTRYLYFTDEAASSLVRLDLAGSENPLRIRTDLAPPYLLAGETESGRILLISRVNGGMRLFDGAGLGTLAQHGPLDGPPLAFFVPRNSSELFLAAGDCPQSTLYRLSGVEDGNLEVSRIVSLSGAVTRLSGDPEGNVLYALDGSSVFRLDPLIPGQIVRAGIDADLRDVEFCGDKVLLSGGLSTLYVLDGSLSGRQQTLEMEMGPGPLLCRQGKIYVANGLSNSITVLNARSLEEEVSVLVGVLLGRMVYQDNRVVVNNCFRGNLLVLDPDNFRIDEIVPASGGLVYSGRNRRYYIFQDSLAFSLPGPPSQVSMRLELPLPGGVRLFAQSAESPDIFFVADQNRYLSEIDLNRNMRLGAVALPDECRGLFVAKDNGYAIAPSYTYRFTASESPGLNRSWSVRAFKFNLPFMADEGFSRNRGSLLKFVGRDRLDDVFTTNGEIRVIRNDPDTTFTWIGVPSSVYVFDRRNVQQRSSITLQGPVEDICLPRGSANGYIATPETVQIIDRGNFFRYAEIEAGGEFVYAGGDDLFLRDMRDRRRLVVADGQRGMIFQELSLPLAPTDAATDGVRLFLLGSAEGALAIYVNLINAARLPRSPDRQAWDPDADRRAGFHR</sequence>
<proteinExistence type="predicted"/>
<dbReference type="EMBL" id="MFIX01000074">
    <property type="protein sequence ID" value="OGG05243.1"/>
    <property type="molecule type" value="Genomic_DNA"/>
</dbReference>
<comment type="caution">
    <text evidence="1">The sequence shown here is derived from an EMBL/GenBank/DDBJ whole genome shotgun (WGS) entry which is preliminary data.</text>
</comment>